<evidence type="ECO:0000313" key="3">
    <source>
        <dbReference type="EMBL" id="MBE4909230.1"/>
    </source>
</evidence>
<dbReference type="InterPro" id="IPR029787">
    <property type="entry name" value="Nucleotide_cyclase"/>
</dbReference>
<dbReference type="SMART" id="SM00028">
    <property type="entry name" value="TPR"/>
    <property type="match status" value="4"/>
</dbReference>
<dbReference type="Proteomes" id="UP001516662">
    <property type="component" value="Unassembled WGS sequence"/>
</dbReference>
<proteinExistence type="predicted"/>
<gene>
    <name evidence="3" type="ORF">IMZ08_14280</name>
</gene>
<dbReference type="InterPro" id="IPR000160">
    <property type="entry name" value="GGDEF_dom"/>
</dbReference>
<dbReference type="CDD" id="cd01949">
    <property type="entry name" value="GGDEF"/>
    <property type="match status" value="1"/>
</dbReference>
<dbReference type="Gene3D" id="1.25.40.10">
    <property type="entry name" value="Tetratricopeptide repeat domain"/>
    <property type="match status" value="1"/>
</dbReference>
<evidence type="ECO:0000313" key="4">
    <source>
        <dbReference type="Proteomes" id="UP001516662"/>
    </source>
</evidence>
<dbReference type="InterPro" id="IPR011990">
    <property type="entry name" value="TPR-like_helical_dom_sf"/>
</dbReference>
<dbReference type="SUPFAM" id="SSF55073">
    <property type="entry name" value="Nucleotide cyclase"/>
    <property type="match status" value="1"/>
</dbReference>
<name>A0ABR9QL61_9BACI</name>
<protein>
    <submittedName>
        <fullName evidence="3">Diguanylate cyclase</fullName>
    </submittedName>
</protein>
<dbReference type="SMART" id="SM00267">
    <property type="entry name" value="GGDEF"/>
    <property type="match status" value="1"/>
</dbReference>
<dbReference type="Pfam" id="PF00990">
    <property type="entry name" value="GGDEF"/>
    <property type="match status" value="1"/>
</dbReference>
<dbReference type="PANTHER" id="PTHR45138:SF9">
    <property type="entry name" value="DIGUANYLATE CYCLASE DGCM-RELATED"/>
    <property type="match status" value="1"/>
</dbReference>
<dbReference type="PROSITE" id="PS50887">
    <property type="entry name" value="GGDEF"/>
    <property type="match status" value="1"/>
</dbReference>
<reference evidence="3 4" key="1">
    <citation type="submission" date="2020-10" db="EMBL/GenBank/DDBJ databases">
        <title>Bacillus sp. HD4P25, an endophyte from a halophyte.</title>
        <authorList>
            <person name="Sun J.-Q."/>
        </authorList>
    </citation>
    <scope>NUCLEOTIDE SEQUENCE [LARGE SCALE GENOMIC DNA]</scope>
    <source>
        <strain evidence="3 4">YIM 93174</strain>
    </source>
</reference>
<dbReference type="PROSITE" id="PS50005">
    <property type="entry name" value="TPR"/>
    <property type="match status" value="1"/>
</dbReference>
<dbReference type="EMBL" id="JADCLJ010000021">
    <property type="protein sequence ID" value="MBE4909230.1"/>
    <property type="molecule type" value="Genomic_DNA"/>
</dbReference>
<evidence type="ECO:0000259" key="2">
    <source>
        <dbReference type="PROSITE" id="PS50887"/>
    </source>
</evidence>
<dbReference type="InterPro" id="IPR019734">
    <property type="entry name" value="TPR_rpt"/>
</dbReference>
<dbReference type="InterPro" id="IPR050469">
    <property type="entry name" value="Diguanylate_Cyclase"/>
</dbReference>
<dbReference type="PANTHER" id="PTHR45138">
    <property type="entry name" value="REGULATORY COMPONENTS OF SENSORY TRANSDUCTION SYSTEM"/>
    <property type="match status" value="1"/>
</dbReference>
<dbReference type="NCBIfam" id="TIGR00254">
    <property type="entry name" value="GGDEF"/>
    <property type="match status" value="1"/>
</dbReference>
<evidence type="ECO:0000256" key="1">
    <source>
        <dbReference type="PROSITE-ProRule" id="PRU00339"/>
    </source>
</evidence>
<sequence length="472" mass="54308">MEQKDVHILQQQVTLLRAEGKYKETIEAAYDLIKLGVEVNSHKSLLVGYINLAASYYCIGDIEEAFNSIEAYSEICRNQGDEPDYLQLYNVLFLLYDYNKDYEHAKQTLSKSIALGEKLKKYNIISNGYSNLGYVLIREENFKEALEMAKKGLEMAKIHTPESPILEIRVSLNIAHAYIGLGEIEVADTLINEITNHPVLDSFIREKSQSYILRGNWHVKQKNWKEAMESYNSAKELVESYQDLNLLKTIQEKRCKICDEMGDIQLGYHIQKEYISLLNELNKRELSLKGVKLEVKHHIKEMEQKANTDFLSGVYNRSYLETTANEWLRKAYKEKENVVCIAFDVDDFKTINDKYGHLCGDEVIKQVGTVCKNLMKDNELFGRYGGDEFVMLLYGGTIETSKEKAEKIKKALEELYIDSQGKSLTIKTSMGVANNQKGLVKEFKDLFLLADKSLYQAKENGKNQIFVYENKV</sequence>
<dbReference type="RefSeq" id="WP_193537652.1">
    <property type="nucleotide sequence ID" value="NZ_JADCLJ010000021.1"/>
</dbReference>
<keyword evidence="4" id="KW-1185">Reference proteome</keyword>
<organism evidence="3 4">
    <name type="scientific">Litchfieldia luteola</name>
    <dbReference type="NCBI Taxonomy" id="682179"/>
    <lineage>
        <taxon>Bacteria</taxon>
        <taxon>Bacillati</taxon>
        <taxon>Bacillota</taxon>
        <taxon>Bacilli</taxon>
        <taxon>Bacillales</taxon>
        <taxon>Bacillaceae</taxon>
        <taxon>Litchfieldia</taxon>
    </lineage>
</organism>
<dbReference type="Gene3D" id="3.30.70.270">
    <property type="match status" value="1"/>
</dbReference>
<dbReference type="InterPro" id="IPR043128">
    <property type="entry name" value="Rev_trsase/Diguanyl_cyclase"/>
</dbReference>
<accession>A0ABR9QL61</accession>
<dbReference type="Pfam" id="PF13181">
    <property type="entry name" value="TPR_8"/>
    <property type="match status" value="1"/>
</dbReference>
<comment type="caution">
    <text evidence="3">The sequence shown here is derived from an EMBL/GenBank/DDBJ whole genome shotgun (WGS) entry which is preliminary data.</text>
</comment>
<feature type="repeat" description="TPR" evidence="1">
    <location>
        <begin position="126"/>
        <end position="159"/>
    </location>
</feature>
<dbReference type="SUPFAM" id="SSF48452">
    <property type="entry name" value="TPR-like"/>
    <property type="match status" value="2"/>
</dbReference>
<keyword evidence="1" id="KW-0802">TPR repeat</keyword>
<feature type="domain" description="GGDEF" evidence="2">
    <location>
        <begin position="336"/>
        <end position="470"/>
    </location>
</feature>